<reference evidence="2 3" key="1">
    <citation type="submission" date="2017-11" db="EMBL/GenBank/DDBJ databases">
        <title>Streptomyces carmine sp. nov., a novel actinomycete isolated from Sophora alopecuroides in Xinjiang, China.</title>
        <authorList>
            <person name="Wang Y."/>
            <person name="Luo X."/>
            <person name="Wan C."/>
            <person name="Zhang L."/>
        </authorList>
    </citation>
    <scope>NUCLEOTIDE SEQUENCE [LARGE SCALE GENOMIC DNA]</scope>
    <source>
        <strain evidence="2 3">TRM SA0054</strain>
    </source>
</reference>
<name>A0A2M8LS12_9ACTN</name>
<dbReference type="SUPFAM" id="SSF46689">
    <property type="entry name" value="Homeodomain-like"/>
    <property type="match status" value="1"/>
</dbReference>
<evidence type="ECO:0000313" key="3">
    <source>
        <dbReference type="Proteomes" id="UP000230407"/>
    </source>
</evidence>
<dbReference type="PANTHER" id="PTHR30347:SF1">
    <property type="entry name" value="MECHANOSENSITIVE CHANNEL MSCK"/>
    <property type="match status" value="1"/>
</dbReference>
<feature type="domain" description="Tc1-like transposase DDE" evidence="1">
    <location>
        <begin position="199"/>
        <end position="316"/>
    </location>
</feature>
<evidence type="ECO:0000313" key="2">
    <source>
        <dbReference type="EMBL" id="PJE94735.1"/>
    </source>
</evidence>
<dbReference type="InterPro" id="IPR036388">
    <property type="entry name" value="WH-like_DNA-bd_sf"/>
</dbReference>
<keyword evidence="3" id="KW-1185">Reference proteome</keyword>
<dbReference type="InterPro" id="IPR038717">
    <property type="entry name" value="Tc1-like_DDE_dom"/>
</dbReference>
<proteinExistence type="predicted"/>
<dbReference type="SUPFAM" id="SSF53098">
    <property type="entry name" value="Ribonuclease H-like"/>
    <property type="match status" value="1"/>
</dbReference>
<dbReference type="AlphaFoldDB" id="A0A2M8LS12"/>
<organism evidence="2 3">
    <name type="scientific">Streptomyces carminius</name>
    <dbReference type="NCBI Taxonomy" id="2665496"/>
    <lineage>
        <taxon>Bacteria</taxon>
        <taxon>Bacillati</taxon>
        <taxon>Actinomycetota</taxon>
        <taxon>Actinomycetes</taxon>
        <taxon>Kitasatosporales</taxon>
        <taxon>Streptomycetaceae</taxon>
        <taxon>Streptomyces</taxon>
    </lineage>
</organism>
<dbReference type="InterPro" id="IPR052702">
    <property type="entry name" value="MscS-like_channel"/>
</dbReference>
<sequence>MPGPKPLSLELSERERRVLRGWLRKRTASQALVLRARIVLACAEGRPNAQVAQELGISRETVRKWRSRFASDRLEGLVDAPRSGAPRQITDEQVESLVARTLDQAPPSGDSHWSTRSMAQAAGMSQSAVARIWRAFGLKPHIVQTWKLSTDPQFVTKVRDVVGIYLSPPENALVLAVDEKSQIQALDRTQPVLPLAPTTPARMTHDYVRHGTTSLFAALDIASGSVIAQHYRRHRHQEFLRFLKTIDAAVPKDLDLHLVLDNYATHKTEAVKKWLLRHPRFHLHFTPTSASWLNLVERWFAELTCRKLRRSAHRSVVELERDIRGWINEWNKNPKPFMWTKTADEILDTLAAYCTRTNDSGH</sequence>
<dbReference type="InterPro" id="IPR047655">
    <property type="entry name" value="Transpos_IS630-like"/>
</dbReference>
<dbReference type="GO" id="GO:0003676">
    <property type="term" value="F:nucleic acid binding"/>
    <property type="evidence" value="ECO:0007669"/>
    <property type="project" value="InterPro"/>
</dbReference>
<dbReference type="EMBL" id="PGGW01000068">
    <property type="protein sequence ID" value="PJE94735.1"/>
    <property type="molecule type" value="Genomic_DNA"/>
</dbReference>
<gene>
    <name evidence="2" type="ORF">CUT44_26605</name>
</gene>
<dbReference type="Gene3D" id="1.10.10.10">
    <property type="entry name" value="Winged helix-like DNA-binding domain superfamily/Winged helix DNA-binding domain"/>
    <property type="match status" value="1"/>
</dbReference>
<dbReference type="NCBIfam" id="NF033545">
    <property type="entry name" value="transpos_IS630"/>
    <property type="match status" value="1"/>
</dbReference>
<dbReference type="InterPro" id="IPR009057">
    <property type="entry name" value="Homeodomain-like_sf"/>
</dbReference>
<comment type="caution">
    <text evidence="2">The sequence shown here is derived from an EMBL/GenBank/DDBJ whole genome shotgun (WGS) entry which is preliminary data.</text>
</comment>
<dbReference type="PANTHER" id="PTHR30347">
    <property type="entry name" value="POTASSIUM CHANNEL RELATED"/>
    <property type="match status" value="1"/>
</dbReference>
<dbReference type="Gene3D" id="3.30.420.10">
    <property type="entry name" value="Ribonuclease H-like superfamily/Ribonuclease H"/>
    <property type="match status" value="1"/>
</dbReference>
<dbReference type="Pfam" id="PF13551">
    <property type="entry name" value="HTH_29"/>
    <property type="match status" value="1"/>
</dbReference>
<dbReference type="Pfam" id="PF13358">
    <property type="entry name" value="DDE_3"/>
    <property type="match status" value="1"/>
</dbReference>
<accession>A0A2M8LS12</accession>
<dbReference type="RefSeq" id="WP_100204517.1">
    <property type="nucleotide sequence ID" value="NZ_PGGW01000068.1"/>
</dbReference>
<dbReference type="InterPro" id="IPR036397">
    <property type="entry name" value="RNaseH_sf"/>
</dbReference>
<dbReference type="InterPro" id="IPR012337">
    <property type="entry name" value="RNaseH-like_sf"/>
</dbReference>
<dbReference type="Proteomes" id="UP000230407">
    <property type="component" value="Unassembled WGS sequence"/>
</dbReference>
<protein>
    <submittedName>
        <fullName evidence="2">IS630 family transposase</fullName>
    </submittedName>
</protein>
<evidence type="ECO:0000259" key="1">
    <source>
        <dbReference type="Pfam" id="PF13358"/>
    </source>
</evidence>